<evidence type="ECO:0000313" key="5">
    <source>
        <dbReference type="EMBL" id="PNT61739.1"/>
    </source>
</evidence>
<dbReference type="EC" id="2.3.1.48" evidence="1"/>
<dbReference type="EnsemblPlants" id="PNT61739">
    <property type="protein sequence ID" value="PNT61739"/>
    <property type="gene ID" value="BRADI_5g20065v3"/>
</dbReference>
<dbReference type="GO" id="GO:0004596">
    <property type="term" value="F:protein-N-terminal amino-acid acetyltransferase activity"/>
    <property type="evidence" value="ECO:0000318"/>
    <property type="project" value="GO_Central"/>
</dbReference>
<evidence type="ECO:0000256" key="4">
    <source>
        <dbReference type="ARBA" id="ARBA00023315"/>
    </source>
</evidence>
<dbReference type="PANTHER" id="PTHR14744">
    <property type="entry name" value="N-ALPHA-ACETYLTRANSFERASE 60"/>
    <property type="match status" value="1"/>
</dbReference>
<dbReference type="GO" id="GO:0007059">
    <property type="term" value="P:chromosome segregation"/>
    <property type="evidence" value="ECO:0000318"/>
    <property type="project" value="GO_Central"/>
</dbReference>
<evidence type="ECO:0000256" key="2">
    <source>
        <dbReference type="ARBA" id="ARBA00022679"/>
    </source>
</evidence>
<keyword evidence="2" id="KW-0808">Transferase</keyword>
<dbReference type="AlphaFoldDB" id="A0A2K2CI88"/>
<gene>
    <name evidence="5" type="ORF">BRADI_5g20065v3</name>
</gene>
<dbReference type="STRING" id="15368.A0A2K2CI88"/>
<dbReference type="InterPro" id="IPR045141">
    <property type="entry name" value="NAA60-like"/>
</dbReference>
<keyword evidence="4" id="KW-0012">Acyltransferase</keyword>
<reference evidence="6" key="3">
    <citation type="submission" date="2018-08" db="UniProtKB">
        <authorList>
            <consortium name="EnsemblPlants"/>
        </authorList>
    </citation>
    <scope>IDENTIFICATION</scope>
    <source>
        <strain evidence="6">cv. Bd21</strain>
    </source>
</reference>
<protein>
    <recommendedName>
        <fullName evidence="1">histone acetyltransferase</fullName>
        <ecNumber evidence="1">2.3.1.48</ecNumber>
    </recommendedName>
</protein>
<dbReference type="PANTHER" id="PTHR14744:SF15">
    <property type="entry name" value="N-ALPHA-ACETYLTRANSFERASE 60"/>
    <property type="match status" value="1"/>
</dbReference>
<dbReference type="EMBL" id="CM000884">
    <property type="protein sequence ID" value="PNT61739.1"/>
    <property type="molecule type" value="Genomic_DNA"/>
</dbReference>
<reference evidence="5" key="2">
    <citation type="submission" date="2017-06" db="EMBL/GenBank/DDBJ databases">
        <title>WGS assembly of Brachypodium distachyon.</title>
        <authorList>
            <consortium name="The International Brachypodium Initiative"/>
            <person name="Lucas S."/>
            <person name="Harmon-Smith M."/>
            <person name="Lail K."/>
            <person name="Tice H."/>
            <person name="Grimwood J."/>
            <person name="Bruce D."/>
            <person name="Barry K."/>
            <person name="Shu S."/>
            <person name="Lindquist E."/>
            <person name="Wang M."/>
            <person name="Pitluck S."/>
            <person name="Vogel J.P."/>
            <person name="Garvin D.F."/>
            <person name="Mockler T.C."/>
            <person name="Schmutz J."/>
            <person name="Rokhsar D."/>
            <person name="Bevan M.W."/>
        </authorList>
    </citation>
    <scope>NUCLEOTIDE SEQUENCE</scope>
    <source>
        <strain evidence="5">Bd21</strain>
    </source>
</reference>
<dbReference type="OrthoDB" id="47374at2759"/>
<dbReference type="ExpressionAtlas" id="A0A2K2CI88">
    <property type="expression patterns" value="baseline"/>
</dbReference>
<accession>A0A2K2CI88</accession>
<evidence type="ECO:0000313" key="7">
    <source>
        <dbReference type="Proteomes" id="UP000008810"/>
    </source>
</evidence>
<evidence type="ECO:0000256" key="1">
    <source>
        <dbReference type="ARBA" id="ARBA00013184"/>
    </source>
</evidence>
<evidence type="ECO:0000313" key="6">
    <source>
        <dbReference type="EnsemblPlants" id="PNT61739"/>
    </source>
</evidence>
<proteinExistence type="predicted"/>
<organism evidence="5">
    <name type="scientific">Brachypodium distachyon</name>
    <name type="common">Purple false brome</name>
    <name type="synonym">Trachynia distachya</name>
    <dbReference type="NCBI Taxonomy" id="15368"/>
    <lineage>
        <taxon>Eukaryota</taxon>
        <taxon>Viridiplantae</taxon>
        <taxon>Streptophyta</taxon>
        <taxon>Embryophyta</taxon>
        <taxon>Tracheophyta</taxon>
        <taxon>Spermatophyta</taxon>
        <taxon>Magnoliopsida</taxon>
        <taxon>Liliopsida</taxon>
        <taxon>Poales</taxon>
        <taxon>Poaceae</taxon>
        <taxon>BOP clade</taxon>
        <taxon>Pooideae</taxon>
        <taxon>Stipodae</taxon>
        <taxon>Brachypodieae</taxon>
        <taxon>Brachypodium</taxon>
    </lineage>
</organism>
<reference evidence="5 6" key="1">
    <citation type="journal article" date="2010" name="Nature">
        <title>Genome sequencing and analysis of the model grass Brachypodium distachyon.</title>
        <authorList>
            <consortium name="International Brachypodium Initiative"/>
        </authorList>
    </citation>
    <scope>NUCLEOTIDE SEQUENCE [LARGE SCALE GENOMIC DNA]</scope>
    <source>
        <strain evidence="5 6">Bd21</strain>
    </source>
</reference>
<dbReference type="Gramene" id="PNT61739">
    <property type="protein sequence ID" value="PNT61739"/>
    <property type="gene ID" value="BRADI_5g20065v3"/>
</dbReference>
<keyword evidence="7" id="KW-1185">Reference proteome</keyword>
<keyword evidence="3" id="KW-0156">Chromatin regulator</keyword>
<dbReference type="GO" id="GO:0004402">
    <property type="term" value="F:histone acetyltransferase activity"/>
    <property type="evidence" value="ECO:0000318"/>
    <property type="project" value="GO_Central"/>
</dbReference>
<name>A0A2K2CI88_BRADI</name>
<dbReference type="GO" id="GO:0000139">
    <property type="term" value="C:Golgi membrane"/>
    <property type="evidence" value="ECO:0000318"/>
    <property type="project" value="GO_Central"/>
</dbReference>
<dbReference type="InParanoid" id="A0A2K2CI88"/>
<sequence>MKIVPAEDSEIEDLFSYNNSQKGLTLAYILMLGVVDHYRNLGIGVYICMSFHTINLPPASMRRCYLIWFKDCRCSTTLKDSITTLYLFAYYVNGHQSPCSLLEIAASFAVHFRGLLEVLVTPLWSNKDQNTHELSRFKESSTLVITRNDARIVSSEDMRRHA</sequence>
<evidence type="ECO:0000256" key="3">
    <source>
        <dbReference type="ARBA" id="ARBA00022853"/>
    </source>
</evidence>
<dbReference type="Proteomes" id="UP000008810">
    <property type="component" value="Chromosome 5"/>
</dbReference>